<evidence type="ECO:0000256" key="11">
    <source>
        <dbReference type="PIRSR" id="PIRSR602401-1"/>
    </source>
</evidence>
<dbReference type="InterPro" id="IPR050665">
    <property type="entry name" value="Cytochrome_P450_Monooxygen"/>
</dbReference>
<keyword evidence="6 13" id="KW-1133">Transmembrane helix</keyword>
<dbReference type="EMBL" id="LNRQ01000003">
    <property type="protein sequence ID" value="KZN01033.1"/>
    <property type="molecule type" value="Genomic_DNA"/>
</dbReference>
<accession>A0A162AH80</accession>
<evidence type="ECO:0000256" key="12">
    <source>
        <dbReference type="RuleBase" id="RU000461"/>
    </source>
</evidence>
<dbReference type="PRINTS" id="PR00463">
    <property type="entry name" value="EP450I"/>
</dbReference>
<organism evidence="14">
    <name type="scientific">Daucus carota subsp. sativus</name>
    <name type="common">Carrot</name>
    <dbReference type="NCBI Taxonomy" id="79200"/>
    <lineage>
        <taxon>Eukaryota</taxon>
        <taxon>Viridiplantae</taxon>
        <taxon>Streptophyta</taxon>
        <taxon>Embryophyta</taxon>
        <taxon>Tracheophyta</taxon>
        <taxon>Spermatophyta</taxon>
        <taxon>Magnoliopsida</taxon>
        <taxon>eudicotyledons</taxon>
        <taxon>Gunneridae</taxon>
        <taxon>Pentapetalae</taxon>
        <taxon>asterids</taxon>
        <taxon>campanulids</taxon>
        <taxon>Apiales</taxon>
        <taxon>Apiaceae</taxon>
        <taxon>Apioideae</taxon>
        <taxon>Scandiceae</taxon>
        <taxon>Daucinae</taxon>
        <taxon>Daucus</taxon>
        <taxon>Daucus sect. Daucus</taxon>
    </lineage>
</organism>
<keyword evidence="3 11" id="KW-0349">Heme</keyword>
<protein>
    <recommendedName>
        <fullName evidence="17">Cytochrome P450</fullName>
    </recommendedName>
</protein>
<evidence type="ECO:0000256" key="2">
    <source>
        <dbReference type="ARBA" id="ARBA00010617"/>
    </source>
</evidence>
<dbReference type="Pfam" id="PF00067">
    <property type="entry name" value="p450"/>
    <property type="match status" value="1"/>
</dbReference>
<keyword evidence="4 13" id="KW-0812">Transmembrane</keyword>
<evidence type="ECO:0000256" key="7">
    <source>
        <dbReference type="ARBA" id="ARBA00023002"/>
    </source>
</evidence>
<dbReference type="PANTHER" id="PTHR24282">
    <property type="entry name" value="CYTOCHROME P450 FAMILY MEMBER"/>
    <property type="match status" value="1"/>
</dbReference>
<dbReference type="OMA" id="TPTINIM"/>
<reference evidence="15" key="2">
    <citation type="submission" date="2022-03" db="EMBL/GenBank/DDBJ databases">
        <title>Draft title - Genomic analysis of global carrot germplasm unveils the trajectory of domestication and the origin of high carotenoid orange carrot.</title>
        <authorList>
            <person name="Iorizzo M."/>
            <person name="Ellison S."/>
            <person name="Senalik D."/>
            <person name="Macko-Podgorni A."/>
            <person name="Grzebelus D."/>
            <person name="Bostan H."/>
            <person name="Rolling W."/>
            <person name="Curaba J."/>
            <person name="Simon P."/>
        </authorList>
    </citation>
    <scope>NUCLEOTIDE SEQUENCE</scope>
    <source>
        <tissue evidence="15">Leaf</tissue>
    </source>
</reference>
<evidence type="ECO:0000256" key="4">
    <source>
        <dbReference type="ARBA" id="ARBA00022692"/>
    </source>
</evidence>
<proteinExistence type="inferred from homology"/>
<comment type="cofactor">
    <cofactor evidence="11">
        <name>heme</name>
        <dbReference type="ChEBI" id="CHEBI:30413"/>
    </cofactor>
</comment>
<keyword evidence="5 11" id="KW-0479">Metal-binding</keyword>
<evidence type="ECO:0000256" key="10">
    <source>
        <dbReference type="ARBA" id="ARBA00023136"/>
    </source>
</evidence>
<gene>
    <name evidence="14" type="ORF">DCAR_009787</name>
    <name evidence="15" type="ORF">DCAR_0311054</name>
</gene>
<evidence type="ECO:0000256" key="13">
    <source>
        <dbReference type="SAM" id="Phobius"/>
    </source>
</evidence>
<dbReference type="Gramene" id="KZN01033">
    <property type="protein sequence ID" value="KZN01033"/>
    <property type="gene ID" value="DCAR_009787"/>
</dbReference>
<keyword evidence="10 13" id="KW-0472">Membrane</keyword>
<feature type="transmembrane region" description="Helical" evidence="13">
    <location>
        <begin position="6"/>
        <end position="30"/>
    </location>
</feature>
<keyword evidence="8 11" id="KW-0408">Iron</keyword>
<dbReference type="InterPro" id="IPR036396">
    <property type="entry name" value="Cyt_P450_sf"/>
</dbReference>
<evidence type="ECO:0000256" key="8">
    <source>
        <dbReference type="ARBA" id="ARBA00023004"/>
    </source>
</evidence>
<evidence type="ECO:0000256" key="1">
    <source>
        <dbReference type="ARBA" id="ARBA00004370"/>
    </source>
</evidence>
<evidence type="ECO:0000256" key="9">
    <source>
        <dbReference type="ARBA" id="ARBA00023033"/>
    </source>
</evidence>
<dbReference type="KEGG" id="dcr:108212217"/>
<dbReference type="PANTHER" id="PTHR24282:SF255">
    <property type="entry name" value="CYTOCHROME P450 72A11-RELATED"/>
    <property type="match status" value="1"/>
</dbReference>
<dbReference type="OrthoDB" id="1470350at2759"/>
<dbReference type="EMBL" id="CP093345">
    <property type="protein sequence ID" value="WOG91801.1"/>
    <property type="molecule type" value="Genomic_DNA"/>
</dbReference>
<comment type="similarity">
    <text evidence="2 12">Belongs to the cytochrome P450 family.</text>
</comment>
<comment type="subcellular location">
    <subcellularLocation>
        <location evidence="1">Membrane</location>
    </subcellularLocation>
</comment>
<dbReference type="Proteomes" id="UP000077755">
    <property type="component" value="Chromosome 3"/>
</dbReference>
<dbReference type="GO" id="GO:0020037">
    <property type="term" value="F:heme binding"/>
    <property type="evidence" value="ECO:0007669"/>
    <property type="project" value="InterPro"/>
</dbReference>
<dbReference type="InterPro" id="IPR002401">
    <property type="entry name" value="Cyt_P450_E_grp-I"/>
</dbReference>
<dbReference type="GO" id="GO:0016020">
    <property type="term" value="C:membrane"/>
    <property type="evidence" value="ECO:0007669"/>
    <property type="project" value="UniProtKB-SubCell"/>
</dbReference>
<evidence type="ECO:0000256" key="6">
    <source>
        <dbReference type="ARBA" id="ARBA00022989"/>
    </source>
</evidence>
<dbReference type="PRINTS" id="PR00385">
    <property type="entry name" value="P450"/>
</dbReference>
<dbReference type="AlphaFoldDB" id="A0A162AH80"/>
<feature type="binding site" description="axial binding residue" evidence="11">
    <location>
        <position position="465"/>
    </location>
    <ligand>
        <name>heme</name>
        <dbReference type="ChEBI" id="CHEBI:30413"/>
    </ligand>
    <ligandPart>
        <name>Fe</name>
        <dbReference type="ChEBI" id="CHEBI:18248"/>
    </ligandPart>
</feature>
<sequence>MAASFLEIAIAIAVVAATTVAWRVFNWVWLRPKKLEKHLKKQGFHGNSYRFLYGDSKENMSMLMATRSNPVPISHDVPSRTTPFLCDLVRNYGKRTFFWAGPAPRVVIMNPEMVKEVLNKNSKYQKPKEHPMFKLFIHGLPTIDGSKWTTHRRLLNPAFHAEKLKGMLPAFDLCCYEMTIKWMEMIGDERNSCEIDVWPSLQTLTSDVISRTAFGSSYQEGQKVFKLQMEQADLAFKALQPVYLPGFRFIPTKRNKRMKEIAREVRVLLGGVIEKKMKAVEAGEDSSDDLLGRLLEANSKEVEQGNKTVGMSIEDVMEECKVFYFAGQDTTSVLLVWTLVLLSMYPDWQDRARQEVLQVFEDGKADIGHLNHLKTVTMILYEVLRLYPPVAALIRQINEEITLADMTLLPGMQIVLPINQIHQDHDIWGADAKEFNPERFSEGVSKATKNQVAAFFPFGAGPRICIGQNFALVEAKLAMARILRKFSFELSPSYKHAPVDKITLQPEYGARLILHKL</sequence>
<keyword evidence="16" id="KW-1185">Reference proteome</keyword>
<evidence type="ECO:0000256" key="5">
    <source>
        <dbReference type="ARBA" id="ARBA00022723"/>
    </source>
</evidence>
<name>A0A162AH80_DAUCS</name>
<dbReference type="SUPFAM" id="SSF48264">
    <property type="entry name" value="Cytochrome P450"/>
    <property type="match status" value="1"/>
</dbReference>
<evidence type="ECO:0008006" key="17">
    <source>
        <dbReference type="Google" id="ProtNLM"/>
    </source>
</evidence>
<keyword evidence="9 12" id="KW-0503">Monooxygenase</keyword>
<dbReference type="Gene3D" id="1.10.630.10">
    <property type="entry name" value="Cytochrome P450"/>
    <property type="match status" value="1"/>
</dbReference>
<dbReference type="GO" id="GO:0005506">
    <property type="term" value="F:iron ion binding"/>
    <property type="evidence" value="ECO:0007669"/>
    <property type="project" value="InterPro"/>
</dbReference>
<dbReference type="GO" id="GO:0004497">
    <property type="term" value="F:monooxygenase activity"/>
    <property type="evidence" value="ECO:0007669"/>
    <property type="project" value="UniProtKB-KW"/>
</dbReference>
<evidence type="ECO:0000313" key="16">
    <source>
        <dbReference type="Proteomes" id="UP000077755"/>
    </source>
</evidence>
<dbReference type="GO" id="GO:0016705">
    <property type="term" value="F:oxidoreductase activity, acting on paired donors, with incorporation or reduction of molecular oxygen"/>
    <property type="evidence" value="ECO:0007669"/>
    <property type="project" value="InterPro"/>
</dbReference>
<evidence type="ECO:0000256" key="3">
    <source>
        <dbReference type="ARBA" id="ARBA00022617"/>
    </source>
</evidence>
<dbReference type="FunFam" id="1.10.630.10:FF:000029">
    <property type="entry name" value="Cytochrome P450 734A1"/>
    <property type="match status" value="1"/>
</dbReference>
<reference evidence="14" key="1">
    <citation type="journal article" date="2016" name="Nat. Genet.">
        <title>A high-quality carrot genome assembly provides new insights into carotenoid accumulation and asterid genome evolution.</title>
        <authorList>
            <person name="Iorizzo M."/>
            <person name="Ellison S."/>
            <person name="Senalik D."/>
            <person name="Zeng P."/>
            <person name="Satapoomin P."/>
            <person name="Huang J."/>
            <person name="Bowman M."/>
            <person name="Iovene M."/>
            <person name="Sanseverino W."/>
            <person name="Cavagnaro P."/>
            <person name="Yildiz M."/>
            <person name="Macko-Podgorni A."/>
            <person name="Moranska E."/>
            <person name="Grzebelus E."/>
            <person name="Grzebelus D."/>
            <person name="Ashrafi H."/>
            <person name="Zheng Z."/>
            <person name="Cheng S."/>
            <person name="Spooner D."/>
            <person name="Van Deynze A."/>
            <person name="Simon P."/>
        </authorList>
    </citation>
    <scope>NUCLEOTIDE SEQUENCE [LARGE SCALE GENOMIC DNA]</scope>
    <source>
        <tissue evidence="14">Leaf</tissue>
    </source>
</reference>
<dbReference type="STRING" id="79200.A0A162AH80"/>
<dbReference type="PROSITE" id="PS00086">
    <property type="entry name" value="CYTOCHROME_P450"/>
    <property type="match status" value="1"/>
</dbReference>
<dbReference type="InterPro" id="IPR017972">
    <property type="entry name" value="Cyt_P450_CS"/>
</dbReference>
<dbReference type="InterPro" id="IPR001128">
    <property type="entry name" value="Cyt_P450"/>
</dbReference>
<keyword evidence="7 12" id="KW-0560">Oxidoreductase</keyword>
<evidence type="ECO:0000313" key="14">
    <source>
        <dbReference type="EMBL" id="KZN01033.1"/>
    </source>
</evidence>
<evidence type="ECO:0000313" key="15">
    <source>
        <dbReference type="EMBL" id="WOG91801.1"/>
    </source>
</evidence>